<dbReference type="Pfam" id="PF06528">
    <property type="entry name" value="Phage_P2_GpE"/>
    <property type="match status" value="1"/>
</dbReference>
<dbReference type="RefSeq" id="WP_108842286.1">
    <property type="nucleotide sequence ID" value="NZ_ONZI01000002.1"/>
</dbReference>
<name>A0A2R8CKL4_9GAMM</name>
<evidence type="ECO:0008006" key="4">
    <source>
        <dbReference type="Google" id="ProtNLM"/>
    </source>
</evidence>
<feature type="region of interest" description="Disordered" evidence="1">
    <location>
        <begin position="30"/>
        <end position="54"/>
    </location>
</feature>
<keyword evidence="3" id="KW-1185">Reference proteome</keyword>
<dbReference type="EMBL" id="ONZI01000002">
    <property type="protein sequence ID" value="SPJ33438.1"/>
    <property type="molecule type" value="Genomic_DNA"/>
</dbReference>
<evidence type="ECO:0000256" key="1">
    <source>
        <dbReference type="SAM" id="MobiDB-lite"/>
    </source>
</evidence>
<dbReference type="OrthoDB" id="8566531at2"/>
<sequence>MADLAIVFHWTPADCAEFSLRELMDWRERARKRSNPENSHGARSQAAGHSRRSR</sequence>
<dbReference type="InterPro" id="IPR009493">
    <property type="entry name" value="P2_GpE"/>
</dbReference>
<evidence type="ECO:0000313" key="2">
    <source>
        <dbReference type="EMBL" id="SPJ33438.1"/>
    </source>
</evidence>
<gene>
    <name evidence="2" type="ORF">KSP9073_01447</name>
</gene>
<protein>
    <recommendedName>
        <fullName evidence="4">GpE family phage tail protein</fullName>
    </recommendedName>
</protein>
<reference evidence="3" key="1">
    <citation type="submission" date="2018-03" db="EMBL/GenBank/DDBJ databases">
        <authorList>
            <person name="Navarro De La Torre S."/>
        </authorList>
    </citation>
    <scope>NUCLEOTIDE SEQUENCE [LARGE SCALE GENOMIC DNA]</scope>
    <source>
        <strain evidence="3">EAod3</strain>
    </source>
</reference>
<evidence type="ECO:0000313" key="3">
    <source>
        <dbReference type="Proteomes" id="UP000244934"/>
    </source>
</evidence>
<dbReference type="AlphaFoldDB" id="A0A2R8CKL4"/>
<proteinExistence type="predicted"/>
<organism evidence="2 3">
    <name type="scientific">Kushneria phyllosphaerae</name>
    <dbReference type="NCBI Taxonomy" id="2100822"/>
    <lineage>
        <taxon>Bacteria</taxon>
        <taxon>Pseudomonadati</taxon>
        <taxon>Pseudomonadota</taxon>
        <taxon>Gammaproteobacteria</taxon>
        <taxon>Oceanospirillales</taxon>
        <taxon>Halomonadaceae</taxon>
        <taxon>Kushneria</taxon>
    </lineage>
</organism>
<dbReference type="Proteomes" id="UP000244934">
    <property type="component" value="Unassembled WGS sequence"/>
</dbReference>
<accession>A0A2R8CKL4</accession>